<name>A0AAV7G4I7_DENCH</name>
<organism evidence="2 3">
    <name type="scientific">Dendrobium chrysotoxum</name>
    <name type="common">Orchid</name>
    <dbReference type="NCBI Taxonomy" id="161865"/>
    <lineage>
        <taxon>Eukaryota</taxon>
        <taxon>Viridiplantae</taxon>
        <taxon>Streptophyta</taxon>
        <taxon>Embryophyta</taxon>
        <taxon>Tracheophyta</taxon>
        <taxon>Spermatophyta</taxon>
        <taxon>Magnoliopsida</taxon>
        <taxon>Liliopsida</taxon>
        <taxon>Asparagales</taxon>
        <taxon>Orchidaceae</taxon>
        <taxon>Epidendroideae</taxon>
        <taxon>Malaxideae</taxon>
        <taxon>Dendrobiinae</taxon>
        <taxon>Dendrobium</taxon>
    </lineage>
</organism>
<protein>
    <submittedName>
        <fullName evidence="2">Uncharacterized protein</fullName>
    </submittedName>
</protein>
<feature type="compositionally biased region" description="Basic and acidic residues" evidence="1">
    <location>
        <begin position="18"/>
        <end position="30"/>
    </location>
</feature>
<dbReference type="Proteomes" id="UP000775213">
    <property type="component" value="Unassembled WGS sequence"/>
</dbReference>
<reference evidence="2 3" key="1">
    <citation type="journal article" date="2021" name="Hortic Res">
        <title>Chromosome-scale assembly of the Dendrobium chrysotoxum genome enhances the understanding of orchid evolution.</title>
        <authorList>
            <person name="Zhang Y."/>
            <person name="Zhang G.Q."/>
            <person name="Zhang D."/>
            <person name="Liu X.D."/>
            <person name="Xu X.Y."/>
            <person name="Sun W.H."/>
            <person name="Yu X."/>
            <person name="Zhu X."/>
            <person name="Wang Z.W."/>
            <person name="Zhao X."/>
            <person name="Zhong W.Y."/>
            <person name="Chen H."/>
            <person name="Yin W.L."/>
            <person name="Huang T."/>
            <person name="Niu S.C."/>
            <person name="Liu Z.J."/>
        </authorList>
    </citation>
    <scope>NUCLEOTIDE SEQUENCE [LARGE SCALE GENOMIC DNA]</scope>
    <source>
        <strain evidence="2">Lindl</strain>
    </source>
</reference>
<evidence type="ECO:0000256" key="1">
    <source>
        <dbReference type="SAM" id="MobiDB-lite"/>
    </source>
</evidence>
<proteinExistence type="predicted"/>
<accession>A0AAV7G4I7</accession>
<comment type="caution">
    <text evidence="2">The sequence shown here is derived from an EMBL/GenBank/DDBJ whole genome shotgun (WGS) entry which is preliminary data.</text>
</comment>
<dbReference type="EMBL" id="JAGFBR010000017">
    <property type="protein sequence ID" value="KAH0451306.1"/>
    <property type="molecule type" value="Genomic_DNA"/>
</dbReference>
<keyword evidence="3" id="KW-1185">Reference proteome</keyword>
<evidence type="ECO:0000313" key="2">
    <source>
        <dbReference type="EMBL" id="KAH0451306.1"/>
    </source>
</evidence>
<feature type="region of interest" description="Disordered" evidence="1">
    <location>
        <begin position="1"/>
        <end position="30"/>
    </location>
</feature>
<gene>
    <name evidence="2" type="ORF">IEQ34_018605</name>
</gene>
<evidence type="ECO:0000313" key="3">
    <source>
        <dbReference type="Proteomes" id="UP000775213"/>
    </source>
</evidence>
<sequence length="281" mass="31291">MHGHGLNECYRLHPHLRKEKESSKQLSRKDDPLVNHDIVIPNLDVIEGNNPKILDNVEESIQLAIAHTELHSTNIDEPLLGQGEHLNTISCLAHGSQNVYDKMLTITTNLNIIPSSAITPCALNKNLPDMDFVLLNNSCTNNVPSQSIVNDQEDGHSTWWWQGREAFISLTFTFPGVGEYQMLCPPPGDGSGPSPFSPSWRRQSTLRMLTLKPLFLKNLSEIHQGHRMTKHAASSEQSCDTLTLLLPHAQAQLILPLTNLGSLQKLPSRVPSSVNHDLNNY</sequence>
<dbReference type="AlphaFoldDB" id="A0AAV7G4I7"/>